<evidence type="ECO:0000256" key="3">
    <source>
        <dbReference type="SAM" id="Phobius"/>
    </source>
</evidence>
<accession>A0A412Z547</accession>
<dbReference type="Proteomes" id="UP000283678">
    <property type="component" value="Unassembled WGS sequence"/>
</dbReference>
<keyword evidence="1 2" id="KW-0238">DNA-binding</keyword>
<protein>
    <submittedName>
        <fullName evidence="5">Winged helix family transcriptional regulator</fullName>
    </submittedName>
</protein>
<feature type="transmembrane region" description="Helical" evidence="3">
    <location>
        <begin position="201"/>
        <end position="220"/>
    </location>
</feature>
<dbReference type="GO" id="GO:0000160">
    <property type="term" value="P:phosphorelay signal transduction system"/>
    <property type="evidence" value="ECO:0007669"/>
    <property type="project" value="InterPro"/>
</dbReference>
<dbReference type="Gene3D" id="1.10.10.10">
    <property type="entry name" value="Winged helix-like DNA-binding domain superfamily/Winged helix DNA-binding domain"/>
    <property type="match status" value="1"/>
</dbReference>
<keyword evidence="3" id="KW-0812">Transmembrane</keyword>
<evidence type="ECO:0000256" key="1">
    <source>
        <dbReference type="ARBA" id="ARBA00023125"/>
    </source>
</evidence>
<proteinExistence type="predicted"/>
<reference evidence="5 6" key="1">
    <citation type="submission" date="2018-08" db="EMBL/GenBank/DDBJ databases">
        <title>A genome reference for cultivated species of the human gut microbiota.</title>
        <authorList>
            <person name="Zou Y."/>
            <person name="Xue W."/>
            <person name="Luo G."/>
        </authorList>
    </citation>
    <scope>NUCLEOTIDE SEQUENCE [LARGE SCALE GENOMIC DNA]</scope>
    <source>
        <strain evidence="5 6">AF14-1AC</strain>
    </source>
</reference>
<dbReference type="InterPro" id="IPR036388">
    <property type="entry name" value="WH-like_DNA-bd_sf"/>
</dbReference>
<dbReference type="RefSeq" id="WP_118429211.1">
    <property type="nucleotide sequence ID" value="NZ_JAWQDO010000009.1"/>
</dbReference>
<feature type="DNA-binding region" description="OmpR/PhoB-type" evidence="2">
    <location>
        <begin position="232"/>
        <end position="328"/>
    </location>
</feature>
<evidence type="ECO:0000256" key="2">
    <source>
        <dbReference type="PROSITE-ProRule" id="PRU01091"/>
    </source>
</evidence>
<dbReference type="CDD" id="cd00383">
    <property type="entry name" value="trans_reg_C"/>
    <property type="match status" value="1"/>
</dbReference>
<organism evidence="5 6">
    <name type="scientific">Phocaeicola dorei</name>
    <dbReference type="NCBI Taxonomy" id="357276"/>
    <lineage>
        <taxon>Bacteria</taxon>
        <taxon>Pseudomonadati</taxon>
        <taxon>Bacteroidota</taxon>
        <taxon>Bacteroidia</taxon>
        <taxon>Bacteroidales</taxon>
        <taxon>Bacteroidaceae</taxon>
        <taxon>Phocaeicola</taxon>
    </lineage>
</organism>
<evidence type="ECO:0000259" key="4">
    <source>
        <dbReference type="PROSITE" id="PS51755"/>
    </source>
</evidence>
<dbReference type="PROSITE" id="PS51755">
    <property type="entry name" value="OMPR_PHOB"/>
    <property type="match status" value="1"/>
</dbReference>
<dbReference type="SUPFAM" id="SSF46894">
    <property type="entry name" value="C-terminal effector domain of the bipartite response regulators"/>
    <property type="match status" value="1"/>
</dbReference>
<sequence>MYLCNVSQAGDMKKLATLLKLSFIVLGWIVFILLSYVAFKDEKTNVLITMKDSLRETINIDYQERLNKILVSYRPLGRKVKGVQIECGDSMETIYFEDSIHESLATQSANQYVMTRIIPVNPDKFNKIFQEEWEKNGVSATKTGIIYRHNKKKAFSDNDSISFQSALVTPVQTIDAKRSAGVQAWAMIHWTEIVKHTTPKVLWSIIAYFIVLVWVSLSFLKKPLEKDIPASQKCTQFEKMVLKLESQKLYINDQPCPIAPADFNLLLLFINAPEHFLTKEDIKNVFWPQEDKPDNKIHNHISTLKSSIKNFPEYQIITEPKKGYRLVISSNG</sequence>
<dbReference type="AlphaFoldDB" id="A0A412Z547"/>
<dbReference type="SMART" id="SM00862">
    <property type="entry name" value="Trans_reg_C"/>
    <property type="match status" value="1"/>
</dbReference>
<dbReference type="Pfam" id="PF00486">
    <property type="entry name" value="Trans_reg_C"/>
    <property type="match status" value="1"/>
</dbReference>
<comment type="caution">
    <text evidence="5">The sequence shown here is derived from an EMBL/GenBank/DDBJ whole genome shotgun (WGS) entry which is preliminary data.</text>
</comment>
<dbReference type="GO" id="GO:0003677">
    <property type="term" value="F:DNA binding"/>
    <property type="evidence" value="ECO:0007669"/>
    <property type="project" value="UniProtKB-UniRule"/>
</dbReference>
<evidence type="ECO:0000313" key="6">
    <source>
        <dbReference type="Proteomes" id="UP000283678"/>
    </source>
</evidence>
<dbReference type="InterPro" id="IPR016032">
    <property type="entry name" value="Sig_transdc_resp-reg_C-effctor"/>
</dbReference>
<dbReference type="EMBL" id="QRZL01000013">
    <property type="protein sequence ID" value="RGV75076.1"/>
    <property type="molecule type" value="Genomic_DNA"/>
</dbReference>
<feature type="transmembrane region" description="Helical" evidence="3">
    <location>
        <begin position="21"/>
        <end position="39"/>
    </location>
</feature>
<gene>
    <name evidence="5" type="ORF">DWW04_13870</name>
</gene>
<dbReference type="GO" id="GO:0006355">
    <property type="term" value="P:regulation of DNA-templated transcription"/>
    <property type="evidence" value="ECO:0007669"/>
    <property type="project" value="InterPro"/>
</dbReference>
<keyword evidence="3" id="KW-0472">Membrane</keyword>
<name>A0A412Z547_9BACT</name>
<dbReference type="InterPro" id="IPR001867">
    <property type="entry name" value="OmpR/PhoB-type_DNA-bd"/>
</dbReference>
<feature type="domain" description="OmpR/PhoB-type" evidence="4">
    <location>
        <begin position="232"/>
        <end position="328"/>
    </location>
</feature>
<keyword evidence="3" id="KW-1133">Transmembrane helix</keyword>
<evidence type="ECO:0000313" key="5">
    <source>
        <dbReference type="EMBL" id="RGV75076.1"/>
    </source>
</evidence>